<dbReference type="GO" id="GO:0031462">
    <property type="term" value="C:Cul2-RING ubiquitin ligase complex"/>
    <property type="evidence" value="ECO:0007669"/>
    <property type="project" value="TreeGrafter"/>
</dbReference>
<dbReference type="InterPro" id="IPR057945">
    <property type="entry name" value="TPR_ZSWIM8"/>
</dbReference>
<organism evidence="7 8">
    <name type="scientific">Artemia franciscana</name>
    <name type="common">Brine shrimp</name>
    <name type="synonym">Artemia sanfranciscana</name>
    <dbReference type="NCBI Taxonomy" id="6661"/>
    <lineage>
        <taxon>Eukaryota</taxon>
        <taxon>Metazoa</taxon>
        <taxon>Ecdysozoa</taxon>
        <taxon>Arthropoda</taxon>
        <taxon>Crustacea</taxon>
        <taxon>Branchiopoda</taxon>
        <taxon>Anostraca</taxon>
        <taxon>Artemiidae</taxon>
        <taxon>Artemia</taxon>
    </lineage>
</organism>
<accession>A0AA88L9M4</accession>
<dbReference type="AlphaFoldDB" id="A0AA88L9M4"/>
<feature type="compositionally biased region" description="Low complexity" evidence="4">
    <location>
        <begin position="622"/>
        <end position="632"/>
    </location>
</feature>
<feature type="non-terminal residue" evidence="7">
    <location>
        <position position="1165"/>
    </location>
</feature>
<sequence>IMVWWFNTNVAFHSGTIGHGAKSSNVHSNTHASQHACASLCDEVVDLWRLAALNPAISPEERKMFKKLFRDWHLKVVDKVAKSRGMQTPVNVDLSGLPSNGKAAQSFRIEIELFEGFKPALRPCFFDWEDYTISGVTYNHESRRFYSPIACFRNSESHNICINASSAVLKNKMPHQLPHQRPEEEEEWPPEQANDGNRSSVSSEGFCENNGDAAAPTALSDQPPQLSDFEDSSNSTDKDKSSSDTDSELQEMERNSSLSTCRSPEIVIGSPEVEEIGIFSSVKPLTDPFEIKFARVEALLAHGWQKYMVDLVVELSTDLLANPPDLMVQIPPYIMKGRKKKISLLASATLYKCHFLASFLSDRTDSRLELGSDHLYLAFHVAIFGLELPRPPATTKPLEVKLAHQESELVRLLEKVPLGYKEMQTIREKATMQMNGTYPARGEALLPLNIAFFLFEALANVGTISRSPHYGPIRIATDEGLGFSAALAALSMKANVSEADHPLLCEGTRRQRGDLAILLICHYRDDPEKLARIMDVVLDSSVHKLFPTSLPSCFYSNGPINGRLTTTSQRSNQRSRNRNPPTAELSALNLNNTGDGPLPVVSVVDGVSEPGCSTWRGGPGSDSGSSGSSSEGLQPNNLTALVSVPPPAIVPSKPLMIEQVTPPKSTGKGNRFKSKRAYPSLPNQPSEAFAHFMFELAKNILTKAGGSSSNSLFTHPPAPNQNTRGPHRGLHMVAFQIGLYALGLHNRVSPNWLSRTYSSHVSWISSQAMELGAPAIWFLISVWEGHLTPPEAASIADRASRGHDTSIELAAAELALSCVSQAHALNPNEITRAIQQCKEQNDEMLERACLNVESAAKGGAVHPEVLFLVAKKWFELYEQVRQPILHHARFYGMGYGVYGSPQQKMANLPRNPNGHNHEESPQSQHQHQPQPPVNHQMIYPFFPAYSVYPVQPVILPPHPGGPYPFVPQALLYGHPLMMPNPQNGPPPPFSMVSAKGPYIQPGLPGPHLDTSSCASTRYKEDCSNSGTDFQNPINKNFLTLILKAHGPRPQNNAHIRFLLSAYRVGLVAMETLARRAHDERPQAKYARSPPYGDDVKWLLIVAKKLGTEYLQQFCLTAASSIVSPHVLHDIAVDAAHHLAQTAPAPFLQPLRSRVLAPLMQKCMQM</sequence>
<evidence type="ECO:0000259" key="5">
    <source>
        <dbReference type="Pfam" id="PF21055"/>
    </source>
</evidence>
<dbReference type="InterPro" id="IPR048370">
    <property type="entry name" value="ZSWIM4-8_C"/>
</dbReference>
<feature type="region of interest" description="Disordered" evidence="4">
    <location>
        <begin position="564"/>
        <end position="583"/>
    </location>
</feature>
<name>A0AA88L9M4_ARTSF</name>
<proteinExistence type="predicted"/>
<protein>
    <recommendedName>
        <fullName evidence="9">Zinc finger SWIM domain-containing protein 8</fullName>
    </recommendedName>
</protein>
<dbReference type="PANTHER" id="PTHR22619:SF1">
    <property type="entry name" value="ZINC FINGER SWIM DOMAIN-CONTAINING PROTEIN 8"/>
    <property type="match status" value="1"/>
</dbReference>
<feature type="domain" description="ZSWIM4-8 C-terminal" evidence="5">
    <location>
        <begin position="1053"/>
        <end position="1165"/>
    </location>
</feature>
<feature type="region of interest" description="Disordered" evidence="4">
    <location>
        <begin position="173"/>
        <end position="263"/>
    </location>
</feature>
<feature type="compositionally biased region" description="Low complexity" evidence="4">
    <location>
        <begin position="921"/>
        <end position="933"/>
    </location>
</feature>
<dbReference type="GO" id="GO:0008270">
    <property type="term" value="F:zinc ion binding"/>
    <property type="evidence" value="ECO:0007669"/>
    <property type="project" value="UniProtKB-KW"/>
</dbReference>
<dbReference type="Pfam" id="PF21055">
    <property type="entry name" value="ZSWIM4-8_C"/>
    <property type="match status" value="1"/>
</dbReference>
<evidence type="ECO:0000313" key="8">
    <source>
        <dbReference type="Proteomes" id="UP001187531"/>
    </source>
</evidence>
<feature type="domain" description="ZSWIM8 TPR repeats" evidence="6">
    <location>
        <begin position="1"/>
        <end position="125"/>
    </location>
</feature>
<feature type="region of interest" description="Disordered" evidence="4">
    <location>
        <begin position="902"/>
        <end position="933"/>
    </location>
</feature>
<evidence type="ECO:0000256" key="2">
    <source>
        <dbReference type="ARBA" id="ARBA00022771"/>
    </source>
</evidence>
<dbReference type="Pfam" id="PF25572">
    <property type="entry name" value="TPR_ZSWIM8"/>
    <property type="match status" value="1"/>
</dbReference>
<keyword evidence="8" id="KW-1185">Reference proteome</keyword>
<dbReference type="Proteomes" id="UP001187531">
    <property type="component" value="Unassembled WGS sequence"/>
</dbReference>
<evidence type="ECO:0000256" key="4">
    <source>
        <dbReference type="SAM" id="MobiDB-lite"/>
    </source>
</evidence>
<evidence type="ECO:0000259" key="6">
    <source>
        <dbReference type="Pfam" id="PF25572"/>
    </source>
</evidence>
<feature type="region of interest" description="Disordered" evidence="4">
    <location>
        <begin position="659"/>
        <end position="679"/>
    </location>
</feature>
<feature type="region of interest" description="Disordered" evidence="4">
    <location>
        <begin position="609"/>
        <end position="639"/>
    </location>
</feature>
<feature type="compositionally biased region" description="Polar residues" evidence="4">
    <location>
        <begin position="194"/>
        <end position="203"/>
    </location>
</feature>
<reference evidence="7" key="1">
    <citation type="submission" date="2023-07" db="EMBL/GenBank/DDBJ databases">
        <title>Chromosome-level genome assembly of Artemia franciscana.</title>
        <authorList>
            <person name="Jo E."/>
        </authorList>
    </citation>
    <scope>NUCLEOTIDE SEQUENCE</scope>
    <source>
        <tissue evidence="7">Whole body</tissue>
    </source>
</reference>
<dbReference type="EMBL" id="JAVRJZ010000010">
    <property type="protein sequence ID" value="KAK2718004.1"/>
    <property type="molecule type" value="Genomic_DNA"/>
</dbReference>
<evidence type="ECO:0000256" key="3">
    <source>
        <dbReference type="ARBA" id="ARBA00022833"/>
    </source>
</evidence>
<gene>
    <name evidence="7" type="ORF">QYM36_006701</name>
</gene>
<dbReference type="PANTHER" id="PTHR22619">
    <property type="entry name" value="ZINC FINGER SWIM DOMAIN CONTAINING PROTEIN 4, 5, 6"/>
    <property type="match status" value="1"/>
</dbReference>
<evidence type="ECO:0000256" key="1">
    <source>
        <dbReference type="ARBA" id="ARBA00022723"/>
    </source>
</evidence>
<comment type="caution">
    <text evidence="7">The sequence shown here is derived from an EMBL/GenBank/DDBJ whole genome shotgun (WGS) entry which is preliminary data.</text>
</comment>
<keyword evidence="1" id="KW-0479">Metal-binding</keyword>
<keyword evidence="3" id="KW-0862">Zinc</keyword>
<evidence type="ECO:0008006" key="9">
    <source>
        <dbReference type="Google" id="ProtNLM"/>
    </source>
</evidence>
<evidence type="ECO:0000313" key="7">
    <source>
        <dbReference type="EMBL" id="KAK2718004.1"/>
    </source>
</evidence>
<keyword evidence="2" id="KW-0863">Zinc-finger</keyword>
<feature type="compositionally biased region" description="Low complexity" evidence="4">
    <location>
        <begin position="565"/>
        <end position="582"/>
    </location>
</feature>